<gene>
    <name evidence="1" type="ORF">J4035_07080</name>
</gene>
<dbReference type="RefSeq" id="WP_208213887.1">
    <property type="nucleotide sequence ID" value="NZ_CP074404.1"/>
</dbReference>
<evidence type="ECO:0000313" key="2">
    <source>
        <dbReference type="Proteomes" id="UP000678317"/>
    </source>
</evidence>
<keyword evidence="2" id="KW-1185">Reference proteome</keyword>
<protein>
    <submittedName>
        <fullName evidence="1">Uncharacterized protein</fullName>
    </submittedName>
</protein>
<name>A0ABS3SF67_9CELL</name>
<dbReference type="Proteomes" id="UP000678317">
    <property type="component" value="Unassembled WGS sequence"/>
</dbReference>
<reference evidence="1 2" key="1">
    <citation type="submission" date="2021-03" db="EMBL/GenBank/DDBJ databases">
        <title>novel species in genus Cellulomonas.</title>
        <authorList>
            <person name="Zhang G."/>
        </authorList>
    </citation>
    <scope>NUCLEOTIDE SEQUENCE [LARGE SCALE GENOMIC DNA]</scope>
    <source>
        <strain evidence="2">zg-ZUI188</strain>
    </source>
</reference>
<dbReference type="EMBL" id="JAGFBM010000003">
    <property type="protein sequence ID" value="MBO3084400.1"/>
    <property type="molecule type" value="Genomic_DNA"/>
</dbReference>
<organism evidence="1 2">
    <name type="scientific">Cellulomonas fengjieae</name>
    <dbReference type="NCBI Taxonomy" id="2819978"/>
    <lineage>
        <taxon>Bacteria</taxon>
        <taxon>Bacillati</taxon>
        <taxon>Actinomycetota</taxon>
        <taxon>Actinomycetes</taxon>
        <taxon>Micrococcales</taxon>
        <taxon>Cellulomonadaceae</taxon>
        <taxon>Cellulomonas</taxon>
    </lineage>
</organism>
<evidence type="ECO:0000313" key="1">
    <source>
        <dbReference type="EMBL" id="MBO3084400.1"/>
    </source>
</evidence>
<proteinExistence type="predicted"/>
<comment type="caution">
    <text evidence="1">The sequence shown here is derived from an EMBL/GenBank/DDBJ whole genome shotgun (WGS) entry which is preliminary data.</text>
</comment>
<accession>A0ABS3SF67</accession>
<sequence length="107" mass="11519">MLEPTTNRLRVAILAAVHQVTDATGHVSPSGGNPLDAQLRTLQDAWVTSPPSTPRRDAEDDLREAGTRILAGFRAVEDACSTAGHREPLEVPEDDWRASFIVGHGPV</sequence>